<dbReference type="EMBL" id="HQ291136">
    <property type="protein sequence ID" value="ADO19178.1"/>
    <property type="molecule type" value="Genomic_DNA"/>
</dbReference>
<organism evidence="1">
    <name type="scientific">Nostoc flagelliforme str. Sunitezuoqi</name>
    <dbReference type="NCBI Taxonomy" id="676037"/>
    <lineage>
        <taxon>Bacteria</taxon>
        <taxon>Bacillati</taxon>
        <taxon>Cyanobacteriota</taxon>
        <taxon>Cyanophyceae</taxon>
        <taxon>Nostocales</taxon>
        <taxon>Nostocaceae</taxon>
        <taxon>Nostoc</taxon>
    </lineage>
</organism>
<reference evidence="1" key="1">
    <citation type="journal article" date="2011" name="Acta Physiol. Plant.">
        <title>An investigation on the genetic background of Nostoc flagelliforme by similarity analysis of its partial genomic DNA and phylogenetic comparison of deduced related species.</title>
        <authorList>
            <person name="Gao X."/>
            <person name="Liu K."/>
            <person name="Qiu B.S."/>
        </authorList>
    </citation>
    <scope>NUCLEOTIDE SEQUENCE</scope>
    <source>
        <strain evidence="1">Sunitezuoqi</strain>
    </source>
</reference>
<evidence type="ECO:0000313" key="1">
    <source>
        <dbReference type="EMBL" id="ADO19004.1"/>
    </source>
</evidence>
<sequence>MGETPKITLLHRAGSPYEPESKSPNISGSHCVGRFPDLFAQGLSFSQRERLAPREKQVAWVRGDLELLTPITRHFKHPLKIKLFSLF</sequence>
<proteinExistence type="predicted"/>
<name>E7DPJ6_9NOSO</name>
<dbReference type="AlphaFoldDB" id="E7DPJ6"/>
<dbReference type="EMBL" id="HQ291091">
    <property type="protein sequence ID" value="ADO19004.1"/>
    <property type="molecule type" value="Genomic_DNA"/>
</dbReference>
<evidence type="ECO:0000313" key="2">
    <source>
        <dbReference type="EMBL" id="ADO19178.1"/>
    </source>
</evidence>
<protein>
    <submittedName>
        <fullName evidence="1">Uncharacterized protein</fullName>
    </submittedName>
</protein>
<gene>
    <name evidence="1" type="ORF">Nfla_1901</name>
    <name evidence="2" type="ORF">Nfla_6401</name>
</gene>
<accession>E7DPJ6</accession>